<dbReference type="OrthoDB" id="9804721at2"/>
<dbReference type="Proteomes" id="UP000001302">
    <property type="component" value="Chromosome"/>
</dbReference>
<dbReference type="eggNOG" id="COG0589">
    <property type="taxonomic scope" value="Bacteria"/>
</dbReference>
<gene>
    <name evidence="1" type="ordered locus">PB2503_07409</name>
</gene>
<proteinExistence type="predicted"/>
<evidence type="ECO:0000313" key="2">
    <source>
        <dbReference type="Proteomes" id="UP000001302"/>
    </source>
</evidence>
<dbReference type="Gene3D" id="3.40.50.12370">
    <property type="match status" value="1"/>
</dbReference>
<reference evidence="2" key="1">
    <citation type="submission" date="2010-08" db="EMBL/GenBank/DDBJ databases">
        <title>Genome sequence of Parvularcula bermudensis HTCC2503.</title>
        <authorList>
            <person name="Kang D.-M."/>
            <person name="Oh H.-M."/>
            <person name="Cho J.-C."/>
        </authorList>
    </citation>
    <scope>NUCLEOTIDE SEQUENCE [LARGE SCALE GENOMIC DNA]</scope>
    <source>
        <strain evidence="2">ATCC BAA-594 / HTCC2503 / KCTC 12087</strain>
    </source>
</reference>
<accession>E0TFD8</accession>
<dbReference type="HOGENOM" id="CLU_049301_5_3_5"/>
<reference evidence="1 2" key="2">
    <citation type="journal article" date="2011" name="J. Bacteriol.">
        <title>Complete genome sequence of strain HTCC2503T of Parvularcula bermudensis, the type species of the order "Parvularculales" in the class Alphaproteobacteria.</title>
        <authorList>
            <person name="Oh H.M."/>
            <person name="Kang I."/>
            <person name="Vergin K.L."/>
            <person name="Kang D."/>
            <person name="Rhee K.H."/>
            <person name="Giovannoni S.J."/>
            <person name="Cho J.C."/>
        </authorList>
    </citation>
    <scope>NUCLEOTIDE SEQUENCE [LARGE SCALE GENOMIC DNA]</scope>
    <source>
        <strain evidence="2">ATCC BAA-594 / HTCC2503 / KCTC 12087</strain>
    </source>
</reference>
<dbReference type="STRING" id="314260.PB2503_07409"/>
<dbReference type="SUPFAM" id="SSF52402">
    <property type="entry name" value="Adenine nucleotide alpha hydrolases-like"/>
    <property type="match status" value="2"/>
</dbReference>
<organism evidence="1 2">
    <name type="scientific">Parvularcula bermudensis (strain ATCC BAA-594 / HTCC2503 / KCTC 12087)</name>
    <dbReference type="NCBI Taxonomy" id="314260"/>
    <lineage>
        <taxon>Bacteria</taxon>
        <taxon>Pseudomonadati</taxon>
        <taxon>Pseudomonadota</taxon>
        <taxon>Alphaproteobacteria</taxon>
        <taxon>Parvularculales</taxon>
        <taxon>Parvularculaceae</taxon>
        <taxon>Parvularcula</taxon>
    </lineage>
</organism>
<keyword evidence="2" id="KW-1185">Reference proteome</keyword>
<name>E0TFD8_PARBH</name>
<protein>
    <submittedName>
        <fullName evidence="1">Universal stress protein family protein</fullName>
    </submittedName>
</protein>
<evidence type="ECO:0000313" key="1">
    <source>
        <dbReference type="EMBL" id="ADM09539.1"/>
    </source>
</evidence>
<dbReference type="AlphaFoldDB" id="E0TFD8"/>
<dbReference type="EMBL" id="CP002156">
    <property type="protein sequence ID" value="ADM09539.1"/>
    <property type="molecule type" value="Genomic_DNA"/>
</dbReference>
<sequence length="268" mass="28171">MAIGTVIVPAFDPKGVQQAVSAALPFVESQGAHLVGLHLRERYPASQVPEYNWHAAVLKEFEAGVAARADEIRHAFEVAKGSADATWLQPEGSEGLDFGPALRAADLIVVPSPKCCDRPDAAGLIEDILIGSGRPVLLAPGTVPPAVPKSYLIGWNGSLEAASAVAVARPLLDLAERVSVVSVGRVTGLVPTAEAVADTLRRGGIAAEVTMLDKKGSVMETLRSEAAAADIDTLLVGAYSHSRIRERVLGGVTRHTVTDPFMRTLLVH</sequence>
<dbReference type="RefSeq" id="WP_013300513.1">
    <property type="nucleotide sequence ID" value="NC_014414.1"/>
</dbReference>
<dbReference type="KEGG" id="pbr:PB2503_07409"/>